<organism evidence="5 6">
    <name type="scientific">Asparagus officinalis</name>
    <name type="common">Garden asparagus</name>
    <dbReference type="NCBI Taxonomy" id="4686"/>
    <lineage>
        <taxon>Eukaryota</taxon>
        <taxon>Viridiplantae</taxon>
        <taxon>Streptophyta</taxon>
        <taxon>Embryophyta</taxon>
        <taxon>Tracheophyta</taxon>
        <taxon>Spermatophyta</taxon>
        <taxon>Magnoliopsida</taxon>
        <taxon>Liliopsida</taxon>
        <taxon>Asparagales</taxon>
        <taxon>Asparagaceae</taxon>
        <taxon>Asparagoideae</taxon>
        <taxon>Asparagus</taxon>
    </lineage>
</organism>
<evidence type="ECO:0000259" key="4">
    <source>
        <dbReference type="PROSITE" id="PS50102"/>
    </source>
</evidence>
<dbReference type="AlphaFoldDB" id="A0A5P1E7C5"/>
<evidence type="ECO:0000313" key="6">
    <source>
        <dbReference type="Proteomes" id="UP000243459"/>
    </source>
</evidence>
<name>A0A5P1E7C5_ASPOF</name>
<evidence type="ECO:0000256" key="1">
    <source>
        <dbReference type="ARBA" id="ARBA00006265"/>
    </source>
</evidence>
<dbReference type="InterPro" id="IPR000504">
    <property type="entry name" value="RRM_dom"/>
</dbReference>
<feature type="region of interest" description="Disordered" evidence="3">
    <location>
        <begin position="1"/>
        <end position="20"/>
    </location>
</feature>
<dbReference type="GO" id="GO:0003723">
    <property type="term" value="F:RNA binding"/>
    <property type="evidence" value="ECO:0007669"/>
    <property type="project" value="UniProtKB-UniRule"/>
</dbReference>
<protein>
    <recommendedName>
        <fullName evidence="4">RRM domain-containing protein</fullName>
    </recommendedName>
</protein>
<evidence type="ECO:0000256" key="3">
    <source>
        <dbReference type="SAM" id="MobiDB-lite"/>
    </source>
</evidence>
<comment type="similarity">
    <text evidence="1">Belongs to the RRM CPSF6/7 family.</text>
</comment>
<sequence length="140" mass="15075">MPGVAVPQQNPIVGSSSNFNNSRVSEYTQEVTHVGGDSGFQRGPTAQIPAKVPAPAPPVPRPAVVPVDVNGPTMLFVGELHWWTTDADLERVLTQYGRLKEIKFFDERASGKSKGYCQVEFYAQQLAAACKEGPGMGMAL</sequence>
<keyword evidence="6" id="KW-1185">Reference proteome</keyword>
<dbReference type="PANTHER" id="PTHR23204">
    <property type="entry name" value="CLEAVAGE AND POLYADENYLATION SPECIFIC FACTOR"/>
    <property type="match status" value="1"/>
</dbReference>
<dbReference type="GO" id="GO:0005634">
    <property type="term" value="C:nucleus"/>
    <property type="evidence" value="ECO:0007669"/>
    <property type="project" value="UniProtKB-SubCell"/>
</dbReference>
<dbReference type="Gene3D" id="3.30.70.330">
    <property type="match status" value="1"/>
</dbReference>
<dbReference type="Proteomes" id="UP000243459">
    <property type="component" value="Chromosome 9"/>
</dbReference>
<feature type="compositionally biased region" description="Polar residues" evidence="3">
    <location>
        <begin position="7"/>
        <end position="20"/>
    </location>
</feature>
<dbReference type="EMBL" id="CM007389">
    <property type="protein sequence ID" value="ONK58359.1"/>
    <property type="molecule type" value="Genomic_DNA"/>
</dbReference>
<gene>
    <name evidence="5" type="ORF">A4U43_C09F11440</name>
</gene>
<dbReference type="InterPro" id="IPR034772">
    <property type="entry name" value="CPSF6/7"/>
</dbReference>
<keyword evidence="2" id="KW-0694">RNA-binding</keyword>
<dbReference type="InterPro" id="IPR012677">
    <property type="entry name" value="Nucleotide-bd_a/b_plait_sf"/>
</dbReference>
<dbReference type="Gramene" id="ONK58359">
    <property type="protein sequence ID" value="ONK58359"/>
    <property type="gene ID" value="A4U43_C09F11440"/>
</dbReference>
<proteinExistence type="inferred from homology"/>
<evidence type="ECO:0000256" key="2">
    <source>
        <dbReference type="PROSITE-ProRule" id="PRU00176"/>
    </source>
</evidence>
<dbReference type="GO" id="GO:0006397">
    <property type="term" value="P:mRNA processing"/>
    <property type="evidence" value="ECO:0007669"/>
    <property type="project" value="UniProtKB-KW"/>
</dbReference>
<reference evidence="6" key="1">
    <citation type="journal article" date="2017" name="Nat. Commun.">
        <title>The asparagus genome sheds light on the origin and evolution of a young Y chromosome.</title>
        <authorList>
            <person name="Harkess A."/>
            <person name="Zhou J."/>
            <person name="Xu C."/>
            <person name="Bowers J.E."/>
            <person name="Van der Hulst R."/>
            <person name="Ayyampalayam S."/>
            <person name="Mercati F."/>
            <person name="Riccardi P."/>
            <person name="McKain M.R."/>
            <person name="Kakrana A."/>
            <person name="Tang H."/>
            <person name="Ray J."/>
            <person name="Groenendijk J."/>
            <person name="Arikit S."/>
            <person name="Mathioni S.M."/>
            <person name="Nakano M."/>
            <person name="Shan H."/>
            <person name="Telgmann-Rauber A."/>
            <person name="Kanno A."/>
            <person name="Yue Z."/>
            <person name="Chen H."/>
            <person name="Li W."/>
            <person name="Chen Y."/>
            <person name="Xu X."/>
            <person name="Zhang Y."/>
            <person name="Luo S."/>
            <person name="Chen H."/>
            <person name="Gao J."/>
            <person name="Mao Z."/>
            <person name="Pires J.C."/>
            <person name="Luo M."/>
            <person name="Kudrna D."/>
            <person name="Wing R.A."/>
            <person name="Meyers B.C."/>
            <person name="Yi K."/>
            <person name="Kong H."/>
            <person name="Lavrijsen P."/>
            <person name="Sunseri F."/>
            <person name="Falavigna A."/>
            <person name="Ye Y."/>
            <person name="Leebens-Mack J.H."/>
            <person name="Chen G."/>
        </authorList>
    </citation>
    <scope>NUCLEOTIDE SEQUENCE [LARGE SCALE GENOMIC DNA]</scope>
    <source>
        <strain evidence="6">cv. DH0086</strain>
    </source>
</reference>
<dbReference type="CDD" id="cd12372">
    <property type="entry name" value="RRM_CFIm68_CFIm59"/>
    <property type="match status" value="1"/>
</dbReference>
<evidence type="ECO:0000313" key="5">
    <source>
        <dbReference type="EMBL" id="ONK58359.1"/>
    </source>
</evidence>
<dbReference type="Pfam" id="PF00076">
    <property type="entry name" value="RRM_1"/>
    <property type="match status" value="1"/>
</dbReference>
<dbReference type="SMART" id="SM00360">
    <property type="entry name" value="RRM"/>
    <property type="match status" value="1"/>
</dbReference>
<feature type="domain" description="RRM" evidence="4">
    <location>
        <begin position="73"/>
        <end position="140"/>
    </location>
</feature>
<dbReference type="PROSITE" id="PS50102">
    <property type="entry name" value="RRM"/>
    <property type="match status" value="1"/>
</dbReference>
<dbReference type="InterPro" id="IPR035979">
    <property type="entry name" value="RBD_domain_sf"/>
</dbReference>
<dbReference type="SUPFAM" id="SSF54928">
    <property type="entry name" value="RNA-binding domain, RBD"/>
    <property type="match status" value="1"/>
</dbReference>
<accession>A0A5P1E7C5</accession>